<dbReference type="AlphaFoldDB" id="A0A8R1I371"/>
<name>A0A8R1I371_CAEJA</name>
<evidence type="ECO:0000313" key="2">
    <source>
        <dbReference type="EnsemblMetazoa" id="CJA19978a.1"/>
    </source>
</evidence>
<dbReference type="PANTHER" id="PTHR35375">
    <property type="entry name" value="NEMATODE SPECIFIC PEPTIDE FAMILY, GROUP D"/>
    <property type="match status" value="1"/>
</dbReference>
<organism evidence="2 3">
    <name type="scientific">Caenorhabditis japonica</name>
    <dbReference type="NCBI Taxonomy" id="281687"/>
    <lineage>
        <taxon>Eukaryota</taxon>
        <taxon>Metazoa</taxon>
        <taxon>Ecdysozoa</taxon>
        <taxon>Nematoda</taxon>
        <taxon>Chromadorea</taxon>
        <taxon>Rhabditida</taxon>
        <taxon>Rhabditina</taxon>
        <taxon>Rhabditomorpha</taxon>
        <taxon>Rhabditoidea</taxon>
        <taxon>Rhabditidae</taxon>
        <taxon>Peloderinae</taxon>
        <taxon>Caenorhabditis</taxon>
    </lineage>
</organism>
<feature type="compositionally biased region" description="Gly residues" evidence="1">
    <location>
        <begin position="35"/>
        <end position="56"/>
    </location>
</feature>
<evidence type="ECO:0000256" key="1">
    <source>
        <dbReference type="SAM" id="MobiDB-lite"/>
    </source>
</evidence>
<dbReference type="Pfam" id="PF05611">
    <property type="entry name" value="DUF780"/>
    <property type="match status" value="1"/>
</dbReference>
<dbReference type="EnsemblMetazoa" id="CJA19978a.1">
    <property type="protein sequence ID" value="CJA19978a.1"/>
    <property type="gene ID" value="WBGene00175549"/>
</dbReference>
<accession>A0A8R1I371</accession>
<sequence>MDDKSAYMSAGGYSSGYMGSNAFSSGYNLEDYASGGSGGGSSDGSSGSGGGGGGSGGHVFKVRHLAFWDHRNACMSSKQPTSPADRRVFSKKDVSKNEQFQLSMQIIGSSAIEQQNSRADQFGPDENFPISNEETVGIVHSQ</sequence>
<proteinExistence type="predicted"/>
<dbReference type="PANTHER" id="PTHR35375:SF2">
    <property type="entry name" value="NEMATODE SPECIFIC PEPTIDE FAMILY, GROUP D"/>
    <property type="match status" value="1"/>
</dbReference>
<reference evidence="2" key="2">
    <citation type="submission" date="2022-06" db="UniProtKB">
        <authorList>
            <consortium name="EnsemblMetazoa"/>
        </authorList>
    </citation>
    <scope>IDENTIFICATION</scope>
    <source>
        <strain evidence="2">DF5081</strain>
    </source>
</reference>
<keyword evidence="3" id="KW-1185">Reference proteome</keyword>
<feature type="region of interest" description="Disordered" evidence="1">
    <location>
        <begin position="33"/>
        <end position="56"/>
    </location>
</feature>
<dbReference type="Proteomes" id="UP000005237">
    <property type="component" value="Unassembled WGS sequence"/>
</dbReference>
<protein>
    <submittedName>
        <fullName evidence="2">Uncharacterized protein</fullName>
    </submittedName>
</protein>
<reference evidence="3" key="1">
    <citation type="submission" date="2010-08" db="EMBL/GenBank/DDBJ databases">
        <authorList>
            <consortium name="Caenorhabditis japonica Sequencing Consortium"/>
            <person name="Wilson R.K."/>
        </authorList>
    </citation>
    <scope>NUCLEOTIDE SEQUENCE [LARGE SCALE GENOMIC DNA]</scope>
    <source>
        <strain evidence="3">DF5081</strain>
    </source>
</reference>
<dbReference type="InterPro" id="IPR008498">
    <property type="entry name" value="DUF780_CAE_spp"/>
</dbReference>
<evidence type="ECO:0000313" key="3">
    <source>
        <dbReference type="Proteomes" id="UP000005237"/>
    </source>
</evidence>